<reference evidence="5" key="1">
    <citation type="journal article" date="2015" name="BMC Genomics">
        <title>Draft genome of a commonly misdiagnosed multidrug resistant pathogen Candida auris.</title>
        <authorList>
            <person name="Chatterjee S."/>
            <person name="Alampalli S.V."/>
            <person name="Nageshan R.K."/>
            <person name="Chettiar S.T."/>
            <person name="Joshi S."/>
            <person name="Tatu U.S."/>
        </authorList>
    </citation>
    <scope>NUCLEOTIDE SEQUENCE [LARGE SCALE GENOMIC DNA]</scope>
    <source>
        <strain evidence="5">6684</strain>
    </source>
</reference>
<organism evidence="4 5">
    <name type="scientific">Candidozyma auris</name>
    <name type="common">Yeast</name>
    <name type="synonym">Candida auris</name>
    <dbReference type="NCBI Taxonomy" id="498019"/>
    <lineage>
        <taxon>Eukaryota</taxon>
        <taxon>Fungi</taxon>
        <taxon>Dikarya</taxon>
        <taxon>Ascomycota</taxon>
        <taxon>Saccharomycotina</taxon>
        <taxon>Pichiomycetes</taxon>
        <taxon>Metschnikowiaceae</taxon>
        <taxon>Candidozyma</taxon>
    </lineage>
</organism>
<dbReference type="Gene3D" id="3.30.2300.10">
    <property type="entry name" value="THUMP superfamily"/>
    <property type="match status" value="1"/>
</dbReference>
<keyword evidence="1" id="KW-0694">RNA-binding</keyword>
<gene>
    <name evidence="4" type="ORF">QG37_02506</name>
</gene>
<dbReference type="VEuPathDB" id="FungiDB:B9J08_000278"/>
<evidence type="ECO:0000313" key="5">
    <source>
        <dbReference type="Proteomes" id="UP000037122"/>
    </source>
</evidence>
<evidence type="ECO:0000256" key="1">
    <source>
        <dbReference type="PROSITE-ProRule" id="PRU00529"/>
    </source>
</evidence>
<dbReference type="InterPro" id="IPR004114">
    <property type="entry name" value="THUMP_dom"/>
</dbReference>
<dbReference type="SMART" id="SM00981">
    <property type="entry name" value="THUMP"/>
    <property type="match status" value="1"/>
</dbReference>
<feature type="region of interest" description="Disordered" evidence="2">
    <location>
        <begin position="259"/>
        <end position="296"/>
    </location>
</feature>
<dbReference type="Proteomes" id="UP000037122">
    <property type="component" value="Unassembled WGS sequence"/>
</dbReference>
<dbReference type="VEuPathDB" id="FungiDB:CJJ09_002250"/>
<feature type="compositionally biased region" description="Polar residues" evidence="2">
    <location>
        <begin position="264"/>
        <end position="276"/>
    </location>
</feature>
<protein>
    <recommendedName>
        <fullName evidence="3">THUMP domain-containing protein</fullName>
    </recommendedName>
</protein>
<comment type="caution">
    <text evidence="4">The sequence shown here is derived from an EMBL/GenBank/DDBJ whole genome shotgun (WGS) entry which is preliminary data.</text>
</comment>
<sequence length="296" mass="33927">MGKRGAESQGGNKNKKYKQSGFIDPNTSGVYATCNRGREAGCRKELMNLLSTKCEEWYPDWEKSVGDETEQDEKEFSVEDQIKQELASLKKEKSAKTTLFLPIDLGCECLVFIKIRKPVEPAEFIRRICKEALQLREKQTRFTQKLTPITYSVSASIDELKKLAHMVLEPHFHQKEGQKALKFAIQVTRRNFNTLEKDDIIKTIATCVGHEYGHKVDLKNYDKLILVECFKNNVGMSVVSEYLPLEKFNLQQIFEKNMKENEASRVNPTKSENSNGESDEKKATLSDEDAKDTVRK</sequence>
<accession>A0A0L0P2I3</accession>
<dbReference type="GO" id="GO:0003723">
    <property type="term" value="F:RNA binding"/>
    <property type="evidence" value="ECO:0007669"/>
    <property type="project" value="UniProtKB-UniRule"/>
</dbReference>
<evidence type="ECO:0000313" key="4">
    <source>
        <dbReference type="EMBL" id="KNE00475.1"/>
    </source>
</evidence>
<dbReference type="PROSITE" id="PS51165">
    <property type="entry name" value="THUMP"/>
    <property type="match status" value="1"/>
</dbReference>
<dbReference type="GO" id="GO:0006400">
    <property type="term" value="P:tRNA modification"/>
    <property type="evidence" value="ECO:0007669"/>
    <property type="project" value="InterPro"/>
</dbReference>
<proteinExistence type="predicted"/>
<dbReference type="PANTHER" id="PTHR13452">
    <property type="entry name" value="THUMP DOMAIN CONTAINING PROTEIN 1-RELATED"/>
    <property type="match status" value="1"/>
</dbReference>
<evidence type="ECO:0000259" key="3">
    <source>
        <dbReference type="PROSITE" id="PS51165"/>
    </source>
</evidence>
<name>A0A0L0P2I3_CANAR</name>
<dbReference type="EMBL" id="LGST01000018">
    <property type="protein sequence ID" value="KNE00475.1"/>
    <property type="molecule type" value="Genomic_DNA"/>
</dbReference>
<dbReference type="Pfam" id="PF02926">
    <property type="entry name" value="THUMP"/>
    <property type="match status" value="1"/>
</dbReference>
<dbReference type="CDD" id="cd11717">
    <property type="entry name" value="THUMP_THUMPD1_like"/>
    <property type="match status" value="1"/>
</dbReference>
<dbReference type="VEuPathDB" id="FungiDB:CJI96_0001004"/>
<evidence type="ECO:0000256" key="2">
    <source>
        <dbReference type="SAM" id="MobiDB-lite"/>
    </source>
</evidence>
<dbReference type="VEuPathDB" id="FungiDB:CJJ07_001605"/>
<dbReference type="InterPro" id="IPR040183">
    <property type="entry name" value="THUMPD1-like"/>
</dbReference>
<dbReference type="PANTHER" id="PTHR13452:SF10">
    <property type="entry name" value="THUMP DOMAIN-CONTAINING PROTEIN 1"/>
    <property type="match status" value="1"/>
</dbReference>
<dbReference type="FunFam" id="3.30.2300.10:FF:000001">
    <property type="entry name" value="THUMP domain-containing protein 1"/>
    <property type="match status" value="1"/>
</dbReference>
<dbReference type="AlphaFoldDB" id="A0A0L0P2I3"/>
<dbReference type="SUPFAM" id="SSF143437">
    <property type="entry name" value="THUMP domain-like"/>
    <property type="match status" value="1"/>
</dbReference>
<feature type="region of interest" description="Disordered" evidence="2">
    <location>
        <begin position="1"/>
        <end position="29"/>
    </location>
</feature>
<dbReference type="VEuPathDB" id="FungiDB:QG37_02506"/>
<feature type="domain" description="THUMP" evidence="3">
    <location>
        <begin position="131"/>
        <end position="240"/>
    </location>
</feature>
<dbReference type="VEuPathDB" id="FungiDB:CJI97_000279"/>